<evidence type="ECO:0000313" key="3">
    <source>
        <dbReference type="Proteomes" id="UP000257109"/>
    </source>
</evidence>
<feature type="compositionally biased region" description="Basic and acidic residues" evidence="1">
    <location>
        <begin position="19"/>
        <end position="29"/>
    </location>
</feature>
<evidence type="ECO:0000256" key="1">
    <source>
        <dbReference type="SAM" id="MobiDB-lite"/>
    </source>
</evidence>
<feature type="compositionally biased region" description="Polar residues" evidence="1">
    <location>
        <begin position="1"/>
        <end position="17"/>
    </location>
</feature>
<feature type="non-terminal residue" evidence="2">
    <location>
        <position position="1"/>
    </location>
</feature>
<dbReference type="Proteomes" id="UP000257109">
    <property type="component" value="Unassembled WGS sequence"/>
</dbReference>
<keyword evidence="3" id="KW-1185">Reference proteome</keyword>
<feature type="region of interest" description="Disordered" evidence="1">
    <location>
        <begin position="1"/>
        <end position="29"/>
    </location>
</feature>
<name>A0A371ID99_MUCPR</name>
<evidence type="ECO:0000313" key="2">
    <source>
        <dbReference type="EMBL" id="RDY13016.1"/>
    </source>
</evidence>
<comment type="caution">
    <text evidence="2">The sequence shown here is derived from an EMBL/GenBank/DDBJ whole genome shotgun (WGS) entry which is preliminary data.</text>
</comment>
<proteinExistence type="predicted"/>
<accession>A0A371ID99</accession>
<dbReference type="AlphaFoldDB" id="A0A371ID99"/>
<reference evidence="2" key="1">
    <citation type="submission" date="2018-05" db="EMBL/GenBank/DDBJ databases">
        <title>Draft genome of Mucuna pruriens seed.</title>
        <authorList>
            <person name="Nnadi N.E."/>
            <person name="Vos R."/>
            <person name="Hasami M.H."/>
            <person name="Devisetty U.K."/>
            <person name="Aguiy J.C."/>
        </authorList>
    </citation>
    <scope>NUCLEOTIDE SEQUENCE [LARGE SCALE GENOMIC DNA]</scope>
    <source>
        <strain evidence="2">JCA_2017</strain>
    </source>
</reference>
<organism evidence="2 3">
    <name type="scientific">Mucuna pruriens</name>
    <name type="common">Velvet bean</name>
    <name type="synonym">Dolichos pruriens</name>
    <dbReference type="NCBI Taxonomy" id="157652"/>
    <lineage>
        <taxon>Eukaryota</taxon>
        <taxon>Viridiplantae</taxon>
        <taxon>Streptophyta</taxon>
        <taxon>Embryophyta</taxon>
        <taxon>Tracheophyta</taxon>
        <taxon>Spermatophyta</taxon>
        <taxon>Magnoliopsida</taxon>
        <taxon>eudicotyledons</taxon>
        <taxon>Gunneridae</taxon>
        <taxon>Pentapetalae</taxon>
        <taxon>rosids</taxon>
        <taxon>fabids</taxon>
        <taxon>Fabales</taxon>
        <taxon>Fabaceae</taxon>
        <taxon>Papilionoideae</taxon>
        <taxon>50 kb inversion clade</taxon>
        <taxon>NPAAA clade</taxon>
        <taxon>indigoferoid/millettioid clade</taxon>
        <taxon>Phaseoleae</taxon>
        <taxon>Mucuna</taxon>
    </lineage>
</organism>
<gene>
    <name evidence="2" type="ORF">CR513_02119</name>
</gene>
<dbReference type="EMBL" id="QJKJ01000360">
    <property type="protein sequence ID" value="RDY13016.1"/>
    <property type="molecule type" value="Genomic_DNA"/>
</dbReference>
<protein>
    <submittedName>
        <fullName evidence="2">Uncharacterized protein</fullName>
    </submittedName>
</protein>
<sequence length="166" mass="18381">MTCPASGNCSQGSTNKRLGSRDSKTVDASTRDHRALWLGSLHIPPRNTEQTTSDNSPESLLCAKLRTSISCKQLIVSGKWPMSELELTSKTCISVKIPTPWGMQPVNWLFKKRISFNLGLMKPKLKGMLPLSLLLASVEFLVEEFIGEWPGEVVESEVQVDEARHG</sequence>